<protein>
    <recommendedName>
        <fullName evidence="1">Peptidoglycan binding-like domain-containing protein</fullName>
    </recommendedName>
</protein>
<feature type="domain" description="Peptidoglycan binding-like" evidence="1">
    <location>
        <begin position="42"/>
        <end position="98"/>
    </location>
</feature>
<dbReference type="AlphaFoldDB" id="A0A267MGA3"/>
<accession>A0A267MGA3</accession>
<evidence type="ECO:0000313" key="2">
    <source>
        <dbReference type="EMBL" id="PAB58611.1"/>
    </source>
</evidence>
<comment type="caution">
    <text evidence="2">The sequence shown here is derived from an EMBL/GenBank/DDBJ whole genome shotgun (WGS) entry which is preliminary data.</text>
</comment>
<organism evidence="2 3">
    <name type="scientific">Anaeromicrobium sediminis</name>
    <dbReference type="NCBI Taxonomy" id="1478221"/>
    <lineage>
        <taxon>Bacteria</taxon>
        <taxon>Bacillati</taxon>
        <taxon>Bacillota</taxon>
        <taxon>Clostridia</taxon>
        <taxon>Peptostreptococcales</taxon>
        <taxon>Thermotaleaceae</taxon>
        <taxon>Anaeromicrobium</taxon>
    </lineage>
</organism>
<dbReference type="EMBL" id="NIBG01000013">
    <property type="protein sequence ID" value="PAB58611.1"/>
    <property type="molecule type" value="Genomic_DNA"/>
</dbReference>
<gene>
    <name evidence="2" type="ORF">CCE28_14095</name>
</gene>
<keyword evidence="3" id="KW-1185">Reference proteome</keyword>
<dbReference type="Gene3D" id="1.10.101.10">
    <property type="entry name" value="PGBD-like superfamily/PGBD"/>
    <property type="match status" value="1"/>
</dbReference>
<reference evidence="2 3" key="1">
    <citation type="submission" date="2017-06" db="EMBL/GenBank/DDBJ databases">
        <title>Draft genome sequence of anaerobic fermentative bacterium Anaeromicrobium sediminis DY2726D isolated from West Pacific Ocean sediments.</title>
        <authorList>
            <person name="Zeng X."/>
        </authorList>
    </citation>
    <scope>NUCLEOTIDE SEQUENCE [LARGE SCALE GENOMIC DNA]</scope>
    <source>
        <strain evidence="2 3">DY2726D</strain>
    </source>
</reference>
<evidence type="ECO:0000259" key="1">
    <source>
        <dbReference type="Pfam" id="PF01471"/>
    </source>
</evidence>
<dbReference type="InterPro" id="IPR002477">
    <property type="entry name" value="Peptidoglycan-bd-like"/>
</dbReference>
<dbReference type="Proteomes" id="UP000216024">
    <property type="component" value="Unassembled WGS sequence"/>
</dbReference>
<dbReference type="RefSeq" id="WP_095134376.1">
    <property type="nucleotide sequence ID" value="NZ_NIBG01000013.1"/>
</dbReference>
<evidence type="ECO:0000313" key="3">
    <source>
        <dbReference type="Proteomes" id="UP000216024"/>
    </source>
</evidence>
<dbReference type="OrthoDB" id="529831at2"/>
<sequence length="250" mass="27738">MINKKIIAGIISLSLLIQPIIGMSAYAHSTNNTTQILKKGARGQSVVTIQNKLRELGYFNGKATGYFGNITKTSVQKFQRENNLSADGVVGAATLNLLNSKKNKSIQVSRGASRSPVSEWTWFGKIKDIIPRGTVVKVTDVQTGKQFNIKRTYGTNHADSETLTKEDTAIMKSLYNNQWSWKRRPIVVEVAGLKIPGSMAGMPHGSDFINGNNMDGHFDVHFLLSKTHKSNRVEPKHQNAVRIAREFLNK</sequence>
<dbReference type="InterPro" id="IPR036365">
    <property type="entry name" value="PGBD-like_sf"/>
</dbReference>
<proteinExistence type="predicted"/>
<dbReference type="InterPro" id="IPR036366">
    <property type="entry name" value="PGBDSf"/>
</dbReference>
<dbReference type="Pfam" id="PF01471">
    <property type="entry name" value="PG_binding_1"/>
    <property type="match status" value="1"/>
</dbReference>
<name>A0A267MGA3_9FIRM</name>
<dbReference type="SUPFAM" id="SSF47090">
    <property type="entry name" value="PGBD-like"/>
    <property type="match status" value="1"/>
</dbReference>